<feature type="transmembrane region" description="Helical" evidence="8">
    <location>
        <begin position="449"/>
        <end position="471"/>
    </location>
</feature>
<keyword evidence="2 8" id="KW-0813">Transport</keyword>
<protein>
    <recommendedName>
        <fullName evidence="9">ABC transmembrane type-1 domain-containing protein</fullName>
    </recommendedName>
</protein>
<dbReference type="Gene3D" id="1.10.3720.10">
    <property type="entry name" value="MetI-like"/>
    <property type="match status" value="2"/>
</dbReference>
<dbReference type="Proteomes" id="UP000007392">
    <property type="component" value="Chromosome"/>
</dbReference>
<dbReference type="PANTHER" id="PTHR43357:SF3">
    <property type="entry name" value="FE(3+)-TRANSPORT SYSTEM PERMEASE PROTEIN FBPB 2"/>
    <property type="match status" value="1"/>
</dbReference>
<reference evidence="10 11" key="1">
    <citation type="submission" date="2013-06" db="EMBL/GenBank/DDBJ databases">
        <title>Complete genome sequence of Paenibacillus mucilaginosus K02.</title>
        <authorList>
            <person name="Xiao B."/>
            <person name="Sun L."/>
            <person name="Xiao L."/>
            <person name="Lian B."/>
        </authorList>
    </citation>
    <scope>NUCLEOTIDE SEQUENCE [LARGE SCALE GENOMIC DNA]</scope>
    <source>
        <strain evidence="10 11">K02</strain>
    </source>
</reference>
<evidence type="ECO:0000256" key="8">
    <source>
        <dbReference type="RuleBase" id="RU363032"/>
    </source>
</evidence>
<feature type="transmembrane region" description="Helical" evidence="8">
    <location>
        <begin position="532"/>
        <end position="554"/>
    </location>
</feature>
<feature type="transmembrane region" description="Helical" evidence="8">
    <location>
        <begin position="415"/>
        <end position="437"/>
    </location>
</feature>
<gene>
    <name evidence="10" type="ORF">B2K_25310</name>
</gene>
<proteinExistence type="inferred from homology"/>
<comment type="subcellular location">
    <subcellularLocation>
        <location evidence="1">Cell inner membrane</location>
        <topology evidence="1">Multi-pass membrane protein</topology>
    </subcellularLocation>
    <subcellularLocation>
        <location evidence="8">Cell membrane</location>
        <topology evidence="8">Multi-pass membrane protein</topology>
    </subcellularLocation>
</comment>
<feature type="domain" description="ABC transmembrane type-1" evidence="9">
    <location>
        <begin position="117"/>
        <end position="325"/>
    </location>
</feature>
<dbReference type="GO" id="GO:0055085">
    <property type="term" value="P:transmembrane transport"/>
    <property type="evidence" value="ECO:0007669"/>
    <property type="project" value="InterPro"/>
</dbReference>
<evidence type="ECO:0000256" key="4">
    <source>
        <dbReference type="ARBA" id="ARBA00022519"/>
    </source>
</evidence>
<feature type="transmembrane region" description="Helical" evidence="8">
    <location>
        <begin position="68"/>
        <end position="86"/>
    </location>
</feature>
<dbReference type="RefSeq" id="WP_016362833.1">
    <property type="nucleotide sequence ID" value="NC_017672.3"/>
</dbReference>
<evidence type="ECO:0000259" key="9">
    <source>
        <dbReference type="PROSITE" id="PS50928"/>
    </source>
</evidence>
<keyword evidence="6 8" id="KW-1133">Transmembrane helix</keyword>
<dbReference type="Pfam" id="PF00528">
    <property type="entry name" value="BPD_transp_1"/>
    <property type="match status" value="2"/>
</dbReference>
<dbReference type="InterPro" id="IPR000515">
    <property type="entry name" value="MetI-like"/>
</dbReference>
<keyword evidence="3" id="KW-1003">Cell membrane</keyword>
<dbReference type="GO" id="GO:0005886">
    <property type="term" value="C:plasma membrane"/>
    <property type="evidence" value="ECO:0007669"/>
    <property type="project" value="UniProtKB-SubCell"/>
</dbReference>
<evidence type="ECO:0000256" key="7">
    <source>
        <dbReference type="ARBA" id="ARBA00023136"/>
    </source>
</evidence>
<feature type="domain" description="ABC transmembrane type-1" evidence="9">
    <location>
        <begin position="411"/>
        <end position="605"/>
    </location>
</feature>
<evidence type="ECO:0000313" key="11">
    <source>
        <dbReference type="Proteomes" id="UP000007392"/>
    </source>
</evidence>
<feature type="transmembrane region" description="Helical" evidence="8">
    <location>
        <begin position="585"/>
        <end position="608"/>
    </location>
</feature>
<evidence type="ECO:0000256" key="6">
    <source>
        <dbReference type="ARBA" id="ARBA00022989"/>
    </source>
</evidence>
<evidence type="ECO:0000256" key="2">
    <source>
        <dbReference type="ARBA" id="ARBA00022448"/>
    </source>
</evidence>
<feature type="transmembrane region" description="Helical" evidence="8">
    <location>
        <begin position="303"/>
        <end position="324"/>
    </location>
</feature>
<dbReference type="EMBL" id="CP003422">
    <property type="protein sequence ID" value="AFH63966.2"/>
    <property type="molecule type" value="Genomic_DNA"/>
</dbReference>
<dbReference type="HOGENOM" id="CLU_021838_2_1_9"/>
<dbReference type="PROSITE" id="PS50928">
    <property type="entry name" value="ABC_TM1"/>
    <property type="match status" value="2"/>
</dbReference>
<name>I0BNL9_9BACL</name>
<keyword evidence="4" id="KW-0997">Cell inner membrane</keyword>
<dbReference type="SUPFAM" id="SSF161098">
    <property type="entry name" value="MetI-like"/>
    <property type="match status" value="2"/>
</dbReference>
<organism evidence="10 11">
    <name type="scientific">Paenibacillus mucilaginosus K02</name>
    <dbReference type="NCBI Taxonomy" id="997761"/>
    <lineage>
        <taxon>Bacteria</taxon>
        <taxon>Bacillati</taxon>
        <taxon>Bacillota</taxon>
        <taxon>Bacilli</taxon>
        <taxon>Bacillales</taxon>
        <taxon>Paenibacillaceae</taxon>
        <taxon>Paenibacillus</taxon>
    </lineage>
</organism>
<feature type="transmembrane region" description="Helical" evidence="8">
    <location>
        <begin position="198"/>
        <end position="220"/>
    </location>
</feature>
<sequence length="620" mass="65787">MEELPELHRGKGTSGGAAPAAEAVMGEAGAGEKLTGLRERHGELQERMPKGSRREPLAASFRRAGGHLLRYAGLALLLLFFVLPLLKLAGLSFMDEAGLTLRHYGELLREPRLLRSLRDTAVIVGGASGLSLLLGAAAAWFMAYTDLRGKRWLHALLLLPFLLPSYVLTLSWSSLLGTQGWPAALLRTIRPEAELWSVYSYGGIILVMGLHHFPLVYLLALDTLRRIPREAEEAARASGLGRWKTLLLITLPLAAPGLTGGALLAFLASLDNFGIPAFLGLPAGISVLSTRIYEETVGFGPSAFPRAASLSVLLAVIAVGGALLQRLSVRRGGVPETRAPESAARLHLGRWRPAAEAAFAGGLLIVTVLPLLSMTATSLKRAYGLPFGPANATLANYRYILLENPKVWRAIGNSLLLSGAAAAVILVLGTAIAYLCVRRPSRWTRAAELGLALPYTLPGIVFGLAMILTWMEPLPGWNPGIYGSGAILFIAYVCRFLVLQLRAGLAAFALVDPSMEEAARAGGAGRTAVWRTVLLPLLLPGLAGGALLVFFTALTELTVSALLWSPGAETIGITVFGFEQGGDTVYSTALSTLLVLLLGAGCGLMAGIRHFAGKRGIRKA</sequence>
<accession>I0BNL9</accession>
<feature type="transmembrane region" description="Helical" evidence="8">
    <location>
        <begin position="155"/>
        <end position="178"/>
    </location>
</feature>
<evidence type="ECO:0000313" key="10">
    <source>
        <dbReference type="EMBL" id="AFH63966.2"/>
    </source>
</evidence>
<evidence type="ECO:0000256" key="5">
    <source>
        <dbReference type="ARBA" id="ARBA00022692"/>
    </source>
</evidence>
<keyword evidence="5 8" id="KW-0812">Transmembrane</keyword>
<dbReference type="AlphaFoldDB" id="I0BNL9"/>
<dbReference type="KEGG" id="pmw:B2K_25310"/>
<evidence type="ECO:0000256" key="3">
    <source>
        <dbReference type="ARBA" id="ARBA00022475"/>
    </source>
</evidence>
<comment type="similarity">
    <text evidence="8">Belongs to the binding-protein-dependent transport system permease family.</text>
</comment>
<feature type="transmembrane region" description="Helical" evidence="8">
    <location>
        <begin position="121"/>
        <end position="143"/>
    </location>
</feature>
<keyword evidence="7 8" id="KW-0472">Membrane</keyword>
<feature type="transmembrane region" description="Helical" evidence="8">
    <location>
        <begin position="246"/>
        <end position="268"/>
    </location>
</feature>
<feature type="transmembrane region" description="Helical" evidence="8">
    <location>
        <begin position="486"/>
        <end position="511"/>
    </location>
</feature>
<evidence type="ECO:0000256" key="1">
    <source>
        <dbReference type="ARBA" id="ARBA00004429"/>
    </source>
</evidence>
<dbReference type="InterPro" id="IPR035906">
    <property type="entry name" value="MetI-like_sf"/>
</dbReference>
<dbReference type="PANTHER" id="PTHR43357">
    <property type="entry name" value="INNER MEMBRANE ABC TRANSPORTER PERMEASE PROTEIN YDCV"/>
    <property type="match status" value="1"/>
</dbReference>
<dbReference type="CDD" id="cd06261">
    <property type="entry name" value="TM_PBP2"/>
    <property type="match status" value="2"/>
</dbReference>
<feature type="transmembrane region" description="Helical" evidence="8">
    <location>
        <begin position="357"/>
        <end position="379"/>
    </location>
</feature>